<dbReference type="Proteomes" id="UP001589898">
    <property type="component" value="Unassembled WGS sequence"/>
</dbReference>
<organism evidence="1 2">
    <name type="scientific">Luteimonas padinae</name>
    <dbReference type="NCBI Taxonomy" id="1714359"/>
    <lineage>
        <taxon>Bacteria</taxon>
        <taxon>Pseudomonadati</taxon>
        <taxon>Pseudomonadota</taxon>
        <taxon>Gammaproteobacteria</taxon>
        <taxon>Lysobacterales</taxon>
        <taxon>Lysobacteraceae</taxon>
        <taxon>Luteimonas</taxon>
    </lineage>
</organism>
<evidence type="ECO:0000313" key="1">
    <source>
        <dbReference type="EMBL" id="MFC0717088.1"/>
    </source>
</evidence>
<evidence type="ECO:0008006" key="3">
    <source>
        <dbReference type="Google" id="ProtNLM"/>
    </source>
</evidence>
<name>A0ABV6SUH2_9GAMM</name>
<accession>A0ABV6SUH2</accession>
<sequence length="203" mass="22505">MVVMVAKPRVLILESPNAEDFYIDRLDGRAARDVLKLENTQVQYRVALDRQQLIRGVKEATDLQFDVLHLSCHGNDVGIQLSDMSDIDWLGLAALLDVFATPQRILVMSSCAGGSVDLTKALVKQNTIFGWVFGAAGDIGFTDSCLAWSILYRLIETLDGPCDATTAQRAVSAINALVEGNFLYRRWDTSLSRYLVYPKYPTA</sequence>
<keyword evidence="2" id="KW-1185">Reference proteome</keyword>
<protein>
    <recommendedName>
        <fullName evidence="3">CHAT domain-containing protein</fullName>
    </recommendedName>
</protein>
<evidence type="ECO:0000313" key="2">
    <source>
        <dbReference type="Proteomes" id="UP001589898"/>
    </source>
</evidence>
<dbReference type="EMBL" id="JBHLTF010000020">
    <property type="protein sequence ID" value="MFC0717088.1"/>
    <property type="molecule type" value="Genomic_DNA"/>
</dbReference>
<comment type="caution">
    <text evidence="1">The sequence shown here is derived from an EMBL/GenBank/DDBJ whole genome shotgun (WGS) entry which is preliminary data.</text>
</comment>
<reference evidence="1 2" key="1">
    <citation type="submission" date="2024-09" db="EMBL/GenBank/DDBJ databases">
        <authorList>
            <person name="Sun Q."/>
            <person name="Mori K."/>
        </authorList>
    </citation>
    <scope>NUCLEOTIDE SEQUENCE [LARGE SCALE GENOMIC DNA]</scope>
    <source>
        <strain evidence="1 2">KCTC 52403</strain>
    </source>
</reference>
<gene>
    <name evidence="1" type="ORF">ACFFFU_04900</name>
</gene>
<dbReference type="RefSeq" id="WP_189499441.1">
    <property type="nucleotide sequence ID" value="NZ_BMZT01000019.1"/>
</dbReference>
<proteinExistence type="predicted"/>